<evidence type="ECO:0000256" key="7">
    <source>
        <dbReference type="SAM" id="Phobius"/>
    </source>
</evidence>
<dbReference type="EMBL" id="BARU01028679">
    <property type="protein sequence ID" value="GAH73408.1"/>
    <property type="molecule type" value="Genomic_DNA"/>
</dbReference>
<comment type="caution">
    <text evidence="8">The sequence shown here is derived from an EMBL/GenBank/DDBJ whole genome shotgun (WGS) entry which is preliminary data.</text>
</comment>
<dbReference type="Pfam" id="PF04066">
    <property type="entry name" value="MrpF_PhaF"/>
    <property type="match status" value="1"/>
</dbReference>
<accession>X1JUC2</accession>
<evidence type="ECO:0000313" key="8">
    <source>
        <dbReference type="EMBL" id="GAH73408.1"/>
    </source>
</evidence>
<evidence type="ECO:0000256" key="1">
    <source>
        <dbReference type="ARBA" id="ARBA00004651"/>
    </source>
</evidence>
<name>X1JUC2_9ZZZZ</name>
<dbReference type="AlphaFoldDB" id="X1JUC2"/>
<dbReference type="PANTHER" id="PTHR34702">
    <property type="entry name" value="NA(+)/H(+) ANTIPORTER SUBUNIT F1"/>
    <property type="match status" value="1"/>
</dbReference>
<feature type="transmembrane region" description="Helical" evidence="7">
    <location>
        <begin position="58"/>
        <end position="78"/>
    </location>
</feature>
<organism evidence="8">
    <name type="scientific">marine sediment metagenome</name>
    <dbReference type="NCBI Taxonomy" id="412755"/>
    <lineage>
        <taxon>unclassified sequences</taxon>
        <taxon>metagenomes</taxon>
        <taxon>ecological metagenomes</taxon>
    </lineage>
</organism>
<keyword evidence="2" id="KW-0813">Transport</keyword>
<evidence type="ECO:0008006" key="9">
    <source>
        <dbReference type="Google" id="ProtNLM"/>
    </source>
</evidence>
<evidence type="ECO:0000256" key="3">
    <source>
        <dbReference type="ARBA" id="ARBA00022475"/>
    </source>
</evidence>
<dbReference type="GO" id="GO:0005886">
    <property type="term" value="C:plasma membrane"/>
    <property type="evidence" value="ECO:0007669"/>
    <property type="project" value="UniProtKB-SubCell"/>
</dbReference>
<proteinExistence type="predicted"/>
<reference evidence="8" key="1">
    <citation type="journal article" date="2014" name="Front. Microbiol.">
        <title>High frequency of phylogenetically diverse reductive dehalogenase-homologous genes in deep subseafloor sedimentary metagenomes.</title>
        <authorList>
            <person name="Kawai M."/>
            <person name="Futagami T."/>
            <person name="Toyoda A."/>
            <person name="Takaki Y."/>
            <person name="Nishi S."/>
            <person name="Hori S."/>
            <person name="Arai W."/>
            <person name="Tsubouchi T."/>
            <person name="Morono Y."/>
            <person name="Uchiyama I."/>
            <person name="Ito T."/>
            <person name="Fujiyama A."/>
            <person name="Inagaki F."/>
            <person name="Takami H."/>
        </authorList>
    </citation>
    <scope>NUCLEOTIDE SEQUENCE</scope>
    <source>
        <strain evidence="8">Expedition CK06-06</strain>
    </source>
</reference>
<keyword evidence="6 7" id="KW-0472">Membrane</keyword>
<dbReference type="GO" id="GO:0015385">
    <property type="term" value="F:sodium:proton antiporter activity"/>
    <property type="evidence" value="ECO:0007669"/>
    <property type="project" value="TreeGrafter"/>
</dbReference>
<comment type="subcellular location">
    <subcellularLocation>
        <location evidence="1">Cell membrane</location>
        <topology evidence="1">Multi-pass membrane protein</topology>
    </subcellularLocation>
</comment>
<keyword evidence="3" id="KW-1003">Cell membrane</keyword>
<evidence type="ECO:0000256" key="5">
    <source>
        <dbReference type="ARBA" id="ARBA00022989"/>
    </source>
</evidence>
<keyword evidence="4 7" id="KW-0812">Transmembrane</keyword>
<dbReference type="InterPro" id="IPR007208">
    <property type="entry name" value="MrpF/PhaF-like"/>
</dbReference>
<feature type="transmembrane region" description="Helical" evidence="7">
    <location>
        <begin position="35"/>
        <end position="53"/>
    </location>
</feature>
<evidence type="ECO:0000256" key="2">
    <source>
        <dbReference type="ARBA" id="ARBA00022448"/>
    </source>
</evidence>
<gene>
    <name evidence="8" type="ORF">S03H2_45740</name>
</gene>
<dbReference type="PANTHER" id="PTHR34702:SF1">
    <property type="entry name" value="NA(+)_H(+) ANTIPORTER SUBUNIT F"/>
    <property type="match status" value="1"/>
</dbReference>
<keyword evidence="5 7" id="KW-1133">Transmembrane helix</keyword>
<evidence type="ECO:0000256" key="4">
    <source>
        <dbReference type="ARBA" id="ARBA00022692"/>
    </source>
</evidence>
<evidence type="ECO:0000256" key="6">
    <source>
        <dbReference type="ARBA" id="ARBA00023136"/>
    </source>
</evidence>
<protein>
    <recommendedName>
        <fullName evidence="9">Multiple resistance and pH regulation protein F</fullName>
    </recommendedName>
</protein>
<sequence>MSLFIQIAFIILTFSAALCLFRIGRGPTAPDRTVAIDILGTLVVGFCCLMAVWTRREFYMNIAIAWALISFVGTLALAKYLEGRSYDA</sequence>